<dbReference type="EMBL" id="ABMABF030000004">
    <property type="protein sequence ID" value="EMJ5133620.1"/>
    <property type="molecule type" value="Genomic_DNA"/>
</dbReference>
<accession>A0AAI9DB07</accession>
<keyword evidence="1" id="KW-0732">Signal</keyword>
<reference evidence="2" key="1">
    <citation type="submission" date="2024-02" db="EMBL/GenBank/DDBJ databases">
        <authorList>
            <consortium name="Clinical and Environmental Microbiology Branch: Whole genome sequencing antimicrobial resistance pathogens in the healthcare setting"/>
        </authorList>
    </citation>
    <scope>NUCLEOTIDE SEQUENCE</scope>
    <source>
        <strain evidence="2">2021GO-0154</strain>
    </source>
</reference>
<sequence length="338" mass="36310">MKNINISTLLFILVAGGADALPGEGNIRIINYNDHATWTRYSSACSGCVNWDIPMNGANLERDCGPIRNGFPNNWWAGTASCNGAHVVIYQSPVFPYIEPGAWYDISGFCKIEWVLAIAGGEGSEIYKESNNIIGMKKSTGPASVRYSRASTSCRDDLLSMGVTWGYTSNFVNAYLSLNYKYVDTSATMCLYIDGRPLKADCPNVTPPAPEPVAPSSLVCDAELPQEINFGTASLREVAGLSQTETIDIICNRTGNVTISFNGGSNVENNAMKFSLGSGMNGNICFTSGNNCISNGYMKQVTTNGTMKSSIPFKTTITTNPQVAGDYSAPLIVIVQPN</sequence>
<gene>
    <name evidence="2" type="ORF">RG298_001311</name>
</gene>
<proteinExistence type="predicted"/>
<evidence type="ECO:0000256" key="1">
    <source>
        <dbReference type="SAM" id="SignalP"/>
    </source>
</evidence>
<dbReference type="Gene3D" id="2.60.40.1090">
    <property type="entry name" value="Fimbrial-type adhesion domain"/>
    <property type="match status" value="1"/>
</dbReference>
<dbReference type="AlphaFoldDB" id="A0AAI9DB07"/>
<protein>
    <submittedName>
        <fullName evidence="2">Uncharacterized protein</fullName>
    </submittedName>
</protein>
<feature type="signal peptide" evidence="1">
    <location>
        <begin position="1"/>
        <end position="20"/>
    </location>
</feature>
<comment type="caution">
    <text evidence="2">The sequence shown here is derived from an EMBL/GenBank/DDBJ whole genome shotgun (WGS) entry which is preliminary data.</text>
</comment>
<name>A0AAI9DB07_PROST</name>
<dbReference type="GO" id="GO:0007155">
    <property type="term" value="P:cell adhesion"/>
    <property type="evidence" value="ECO:0007669"/>
    <property type="project" value="InterPro"/>
</dbReference>
<evidence type="ECO:0000313" key="2">
    <source>
        <dbReference type="EMBL" id="EMJ5133620.1"/>
    </source>
</evidence>
<feature type="chain" id="PRO_5042593598" evidence="1">
    <location>
        <begin position="21"/>
        <end position="338"/>
    </location>
</feature>
<dbReference type="InterPro" id="IPR036937">
    <property type="entry name" value="Adhesion_dom_fimbrial_sf"/>
</dbReference>
<organism evidence="2">
    <name type="scientific">Providencia stuartii</name>
    <dbReference type="NCBI Taxonomy" id="588"/>
    <lineage>
        <taxon>Bacteria</taxon>
        <taxon>Pseudomonadati</taxon>
        <taxon>Pseudomonadota</taxon>
        <taxon>Gammaproteobacteria</taxon>
        <taxon>Enterobacterales</taxon>
        <taxon>Morganellaceae</taxon>
        <taxon>Providencia</taxon>
    </lineage>
</organism>
<dbReference type="GO" id="GO:0009289">
    <property type="term" value="C:pilus"/>
    <property type="evidence" value="ECO:0007669"/>
    <property type="project" value="InterPro"/>
</dbReference>